<sequence>MTALGLSVCNAGAYSVGVYLMRTDSLPGLKDYYQWNPYSGYDNRVKRTYNYMAYKRQRSDIIRTVPINGIFVKPTPYHCLVEYHQPGLARDSRWGEAIAVTDPLYTYENSLDHILPDSGALRNIANAARASLADAKANWGESIGELRGTANMTANALYKGAKVTQALARRDVSTALRELGMTQHPSHYRRVEKLGPAIKEIEKGRATAKSMSDFYLGTIFGWKPLIEDLATAVDLLAGKLKSQRTQGCTVIGYASRKQGYPSTKGKDYFHNPVGGGPVVIRREWSLRCKLFFRFEHSTTLAQLERFGLGNPLRTGWNLASMSFLVDQVLPVGNMLSALTSASGLRFMNGHISMKAKLESTISSVNRTGANGLKLVEMPTYRKELFVRSLASGDVQLPGFQLPFSGYNNGRDLERAVTYAALVAQRAPSLTSLTNRSTRI</sequence>
<dbReference type="EMBL" id="KX883485">
    <property type="protein sequence ID" value="APG77029.1"/>
    <property type="molecule type" value="Genomic_RNA"/>
</dbReference>
<protein>
    <submittedName>
        <fullName evidence="1">Uncharacterized protein</fullName>
    </submittedName>
</protein>
<name>A0A1L3KI95_9VIRU</name>
<accession>A0A1L3KI95</accession>
<organism evidence="1">
    <name type="scientific">Beihai levi-like virus 17</name>
    <dbReference type="NCBI Taxonomy" id="1922402"/>
    <lineage>
        <taxon>Viruses</taxon>
        <taxon>Riboviria</taxon>
    </lineage>
</organism>
<reference evidence="1" key="1">
    <citation type="journal article" date="2016" name="Nature">
        <title>Redefining the invertebrate RNA virosphere.</title>
        <authorList>
            <person name="Shi M."/>
            <person name="Lin X.D."/>
            <person name="Tian J.H."/>
            <person name="Chen L.J."/>
            <person name="Chen X."/>
            <person name="Li C.X."/>
            <person name="Qin X.C."/>
            <person name="Li J."/>
            <person name="Cao J.P."/>
            <person name="Eden J.S."/>
            <person name="Buchmann J."/>
            <person name="Wang W."/>
            <person name="Xu J."/>
            <person name="Holmes E.C."/>
            <person name="Zhang Y.Z."/>
        </authorList>
    </citation>
    <scope>NUCLEOTIDE SEQUENCE</scope>
    <source>
        <strain evidence="1">BHTH16066</strain>
    </source>
</reference>
<proteinExistence type="predicted"/>
<evidence type="ECO:0000313" key="1">
    <source>
        <dbReference type="EMBL" id="APG77029.1"/>
    </source>
</evidence>